<dbReference type="PROSITE" id="PS00211">
    <property type="entry name" value="ABC_TRANSPORTER_1"/>
    <property type="match status" value="1"/>
</dbReference>
<name>A0A1H4IR42_RHOJO</name>
<dbReference type="AlphaFoldDB" id="A0A1H4IR42"/>
<evidence type="ECO:0000313" key="8">
    <source>
        <dbReference type="Proteomes" id="UP000183407"/>
    </source>
</evidence>
<gene>
    <name evidence="7" type="ORF">SAMN04490220_0385</name>
</gene>
<dbReference type="InterPro" id="IPR050319">
    <property type="entry name" value="ABC_transp_ATP-bind"/>
</dbReference>
<sequence length="246" mass="27079">MDALYSNSSVGRLDRGVRGRTRLHQPDQCENHRGDHHPSNHGRVSPQDSALTLCCRTSRLRSLRVNAWMLVGPSGRGETTAARVLAGLHPPTAGRVLLDGRPLAGTTRRRARKQAAIGYVFQDAKTAFAPCRTVWEQIVRGPLRLRGATDWEAAAAARTALEQVRLDEQITWERPAALSGGEAQRAAIARALAAAPSVLICDEVTTGPRPRRTAARARHPGKPHTSPRPFPTRHQPRRRCRGHARR</sequence>
<feature type="domain" description="ABC transporter" evidence="6">
    <location>
        <begin position="36"/>
        <end position="245"/>
    </location>
</feature>
<dbReference type="GO" id="GO:0005524">
    <property type="term" value="F:ATP binding"/>
    <property type="evidence" value="ECO:0007669"/>
    <property type="project" value="UniProtKB-KW"/>
</dbReference>
<dbReference type="PANTHER" id="PTHR43776:SF7">
    <property type="entry name" value="D,D-DIPEPTIDE TRANSPORT ATP-BINDING PROTEIN DDPF-RELATED"/>
    <property type="match status" value="1"/>
</dbReference>
<feature type="region of interest" description="Disordered" evidence="5">
    <location>
        <begin position="204"/>
        <end position="246"/>
    </location>
</feature>
<feature type="compositionally biased region" description="Basic residues" evidence="5">
    <location>
        <begin position="209"/>
        <end position="222"/>
    </location>
</feature>
<keyword evidence="3" id="KW-0547">Nucleotide-binding</keyword>
<dbReference type="GO" id="GO:0055085">
    <property type="term" value="P:transmembrane transport"/>
    <property type="evidence" value="ECO:0007669"/>
    <property type="project" value="UniProtKB-ARBA"/>
</dbReference>
<dbReference type="InterPro" id="IPR017871">
    <property type="entry name" value="ABC_transporter-like_CS"/>
</dbReference>
<reference evidence="8" key="1">
    <citation type="submission" date="2016-10" db="EMBL/GenBank/DDBJ databases">
        <authorList>
            <person name="Varghese N."/>
        </authorList>
    </citation>
    <scope>NUCLEOTIDE SEQUENCE [LARGE SCALE GENOMIC DNA]</scope>
    <source>
        <strain evidence="8">DSM 44719</strain>
    </source>
</reference>
<dbReference type="PROSITE" id="PS50893">
    <property type="entry name" value="ABC_TRANSPORTER_2"/>
    <property type="match status" value="1"/>
</dbReference>
<dbReference type="Pfam" id="PF00005">
    <property type="entry name" value="ABC_tran"/>
    <property type="match status" value="1"/>
</dbReference>
<dbReference type="SMART" id="SM00382">
    <property type="entry name" value="AAA"/>
    <property type="match status" value="1"/>
</dbReference>
<dbReference type="SUPFAM" id="SSF52540">
    <property type="entry name" value="P-loop containing nucleoside triphosphate hydrolases"/>
    <property type="match status" value="1"/>
</dbReference>
<dbReference type="Proteomes" id="UP000183407">
    <property type="component" value="Unassembled WGS sequence"/>
</dbReference>
<evidence type="ECO:0000259" key="6">
    <source>
        <dbReference type="PROSITE" id="PS50893"/>
    </source>
</evidence>
<evidence type="ECO:0000256" key="3">
    <source>
        <dbReference type="ARBA" id="ARBA00022741"/>
    </source>
</evidence>
<dbReference type="GO" id="GO:0016887">
    <property type="term" value="F:ATP hydrolysis activity"/>
    <property type="evidence" value="ECO:0007669"/>
    <property type="project" value="InterPro"/>
</dbReference>
<dbReference type="InterPro" id="IPR003593">
    <property type="entry name" value="AAA+_ATPase"/>
</dbReference>
<dbReference type="InterPro" id="IPR003439">
    <property type="entry name" value="ABC_transporter-like_ATP-bd"/>
</dbReference>
<dbReference type="Gene3D" id="3.40.50.300">
    <property type="entry name" value="P-loop containing nucleotide triphosphate hydrolases"/>
    <property type="match status" value="1"/>
</dbReference>
<evidence type="ECO:0000256" key="1">
    <source>
        <dbReference type="ARBA" id="ARBA00005417"/>
    </source>
</evidence>
<dbReference type="PANTHER" id="PTHR43776">
    <property type="entry name" value="TRANSPORT ATP-BINDING PROTEIN"/>
    <property type="match status" value="1"/>
</dbReference>
<proteinExistence type="inferred from homology"/>
<evidence type="ECO:0000256" key="4">
    <source>
        <dbReference type="ARBA" id="ARBA00022840"/>
    </source>
</evidence>
<dbReference type="EMBL" id="FNTL01000002">
    <property type="protein sequence ID" value="SEB36305.1"/>
    <property type="molecule type" value="Genomic_DNA"/>
</dbReference>
<feature type="compositionally biased region" description="Basic residues" evidence="5">
    <location>
        <begin position="234"/>
        <end position="246"/>
    </location>
</feature>
<evidence type="ECO:0000313" key="7">
    <source>
        <dbReference type="EMBL" id="SEB36305.1"/>
    </source>
</evidence>
<organism evidence="7 8">
    <name type="scientific">Rhodococcus jostii</name>
    <dbReference type="NCBI Taxonomy" id="132919"/>
    <lineage>
        <taxon>Bacteria</taxon>
        <taxon>Bacillati</taxon>
        <taxon>Actinomycetota</taxon>
        <taxon>Actinomycetes</taxon>
        <taxon>Mycobacteriales</taxon>
        <taxon>Nocardiaceae</taxon>
        <taxon>Rhodococcus</taxon>
    </lineage>
</organism>
<protein>
    <submittedName>
        <fullName evidence="7">ABC transporter</fullName>
    </submittedName>
</protein>
<keyword evidence="4" id="KW-0067">ATP-binding</keyword>
<evidence type="ECO:0000256" key="2">
    <source>
        <dbReference type="ARBA" id="ARBA00022448"/>
    </source>
</evidence>
<feature type="compositionally biased region" description="Polar residues" evidence="5">
    <location>
        <begin position="1"/>
        <end position="10"/>
    </location>
</feature>
<evidence type="ECO:0000256" key="5">
    <source>
        <dbReference type="SAM" id="MobiDB-lite"/>
    </source>
</evidence>
<feature type="compositionally biased region" description="Basic and acidic residues" evidence="5">
    <location>
        <begin position="24"/>
        <end position="38"/>
    </location>
</feature>
<dbReference type="InterPro" id="IPR027417">
    <property type="entry name" value="P-loop_NTPase"/>
</dbReference>
<comment type="similarity">
    <text evidence="1">Belongs to the ABC transporter superfamily.</text>
</comment>
<accession>A0A1H4IR42</accession>
<feature type="region of interest" description="Disordered" evidence="5">
    <location>
        <begin position="1"/>
        <end position="48"/>
    </location>
</feature>
<keyword evidence="2" id="KW-0813">Transport</keyword>